<evidence type="ECO:0000256" key="12">
    <source>
        <dbReference type="ARBA" id="ARBA00048523"/>
    </source>
</evidence>
<comment type="catalytic activity">
    <reaction evidence="12">
        <text>O-phospho-D-serine + H2O = D-serine + phosphate</text>
        <dbReference type="Rhea" id="RHEA:24873"/>
        <dbReference type="ChEBI" id="CHEBI:15377"/>
        <dbReference type="ChEBI" id="CHEBI:35247"/>
        <dbReference type="ChEBI" id="CHEBI:43474"/>
        <dbReference type="ChEBI" id="CHEBI:58680"/>
        <dbReference type="EC" id="3.1.3.3"/>
    </reaction>
</comment>
<dbReference type="SFLD" id="SFLDF00029">
    <property type="entry name" value="phosphoserine_phosphatase"/>
    <property type="match status" value="1"/>
</dbReference>
<dbReference type="PANTHER" id="PTHR43344">
    <property type="entry name" value="PHOSPHOSERINE PHOSPHATASE"/>
    <property type="match status" value="1"/>
</dbReference>
<dbReference type="NCBIfam" id="TIGR00338">
    <property type="entry name" value="serB"/>
    <property type="match status" value="1"/>
</dbReference>
<dbReference type="SFLD" id="SFLDG01136">
    <property type="entry name" value="C1.6:_Phosphoserine_Phosphatas"/>
    <property type="match status" value="1"/>
</dbReference>
<keyword evidence="8" id="KW-0460">Magnesium</keyword>
<sequence>MPIRVTFASTDPLSDALVGLADPERIVKTETTFGHAVHAFTEHDDPERLRAELAAAADGVAVAVIDGALATEDARLILCDVDSTLTTTEAVDLLAEYAGAGDEVAAITEAAMRGEIDFEQSLRRRVATLKGLPTSVFEEVYPRMTLSPGAHELIASAKERGAKVGVTSGGFTHLVGPLAEELGLDFMHANQLEIVSHGGGEFLTGNVIGKVVDKLQKSLDLRAFAFRQGVPMTHTVAVGDGANDLKMLATAALGVAYCAKPVAALQADVAIPFKRLDAVAAFAFPQA</sequence>
<evidence type="ECO:0000256" key="11">
    <source>
        <dbReference type="ARBA" id="ARBA00048138"/>
    </source>
</evidence>
<dbReference type="STRING" id="686624.SAMN04488242_2901"/>
<keyword evidence="9" id="KW-0718">Serine biosynthesis</keyword>
<evidence type="ECO:0000256" key="9">
    <source>
        <dbReference type="ARBA" id="ARBA00023299"/>
    </source>
</evidence>
<dbReference type="PANTHER" id="PTHR43344:SF2">
    <property type="entry name" value="PHOSPHOSERINE PHOSPHATASE"/>
    <property type="match status" value="1"/>
</dbReference>
<evidence type="ECO:0000256" key="1">
    <source>
        <dbReference type="ARBA" id="ARBA00001946"/>
    </source>
</evidence>
<comment type="similarity">
    <text evidence="3">Belongs to the HAD-like hydrolase superfamily. SerB family.</text>
</comment>
<evidence type="ECO:0000256" key="6">
    <source>
        <dbReference type="ARBA" id="ARBA00022723"/>
    </source>
</evidence>
<keyword evidence="5" id="KW-0028">Amino-acid biosynthesis</keyword>
<keyword evidence="15" id="KW-1185">Reference proteome</keyword>
<evidence type="ECO:0000313" key="14">
    <source>
        <dbReference type="EMBL" id="SDL80675.1"/>
    </source>
</evidence>
<dbReference type="RefSeq" id="WP_093253691.1">
    <property type="nucleotide sequence ID" value="NZ_FNGP01000006.1"/>
</dbReference>
<dbReference type="EC" id="3.1.3.3" evidence="4"/>
<dbReference type="EMBL" id="FNGP01000006">
    <property type="protein sequence ID" value="SDL80675.1"/>
    <property type="molecule type" value="Genomic_DNA"/>
</dbReference>
<dbReference type="SUPFAM" id="SSF56784">
    <property type="entry name" value="HAD-like"/>
    <property type="match status" value="1"/>
</dbReference>
<comment type="pathway">
    <text evidence="2">Amino-acid biosynthesis; L-serine biosynthesis; L-serine from 3-phospho-D-glycerate: step 3/3.</text>
</comment>
<dbReference type="InterPro" id="IPR036412">
    <property type="entry name" value="HAD-like_sf"/>
</dbReference>
<evidence type="ECO:0000256" key="5">
    <source>
        <dbReference type="ARBA" id="ARBA00022605"/>
    </source>
</evidence>
<comment type="cofactor">
    <cofactor evidence="1">
        <name>Mg(2+)</name>
        <dbReference type="ChEBI" id="CHEBI:18420"/>
    </cofactor>
</comment>
<evidence type="ECO:0000256" key="13">
    <source>
        <dbReference type="PIRSR" id="PIRSR604469-1"/>
    </source>
</evidence>
<dbReference type="SFLD" id="SFLDS00003">
    <property type="entry name" value="Haloacid_Dehalogenase"/>
    <property type="match status" value="1"/>
</dbReference>
<feature type="active site" description="Nucleophile" evidence="13">
    <location>
        <position position="80"/>
    </location>
</feature>
<proteinExistence type="inferred from homology"/>
<evidence type="ECO:0000313" key="15">
    <source>
        <dbReference type="Proteomes" id="UP000199475"/>
    </source>
</evidence>
<evidence type="ECO:0000256" key="3">
    <source>
        <dbReference type="ARBA" id="ARBA00009184"/>
    </source>
</evidence>
<evidence type="ECO:0000256" key="8">
    <source>
        <dbReference type="ARBA" id="ARBA00022842"/>
    </source>
</evidence>
<dbReference type="UniPathway" id="UPA00135">
    <property type="reaction ID" value="UER00198"/>
</dbReference>
<gene>
    <name evidence="14" type="ORF">SAMN04488242_2901</name>
</gene>
<name>A0A1G9N491_9ACTN</name>
<feature type="active site" description="Proton donor" evidence="13">
    <location>
        <position position="82"/>
    </location>
</feature>
<dbReference type="SFLD" id="SFLDG01137">
    <property type="entry name" value="C1.6.1:_Phosphoserine_Phosphat"/>
    <property type="match status" value="1"/>
</dbReference>
<organism evidence="14 15">
    <name type="scientific">Tessaracoccus oleiagri</name>
    <dbReference type="NCBI Taxonomy" id="686624"/>
    <lineage>
        <taxon>Bacteria</taxon>
        <taxon>Bacillati</taxon>
        <taxon>Actinomycetota</taxon>
        <taxon>Actinomycetes</taxon>
        <taxon>Propionibacteriales</taxon>
        <taxon>Propionibacteriaceae</taxon>
        <taxon>Tessaracoccus</taxon>
    </lineage>
</organism>
<dbReference type="InterPro" id="IPR004469">
    <property type="entry name" value="PSP"/>
</dbReference>
<accession>A0A1G9N491</accession>
<dbReference type="AlphaFoldDB" id="A0A1G9N491"/>
<evidence type="ECO:0000256" key="10">
    <source>
        <dbReference type="ARBA" id="ARBA00031693"/>
    </source>
</evidence>
<dbReference type="GO" id="GO:0006564">
    <property type="term" value="P:L-serine biosynthetic process"/>
    <property type="evidence" value="ECO:0007669"/>
    <property type="project" value="UniProtKB-KW"/>
</dbReference>
<dbReference type="NCBIfam" id="TIGR01488">
    <property type="entry name" value="HAD-SF-IB"/>
    <property type="match status" value="1"/>
</dbReference>
<evidence type="ECO:0000256" key="2">
    <source>
        <dbReference type="ARBA" id="ARBA00005135"/>
    </source>
</evidence>
<dbReference type="Gene3D" id="3.40.50.1000">
    <property type="entry name" value="HAD superfamily/HAD-like"/>
    <property type="match status" value="1"/>
</dbReference>
<comment type="catalytic activity">
    <reaction evidence="11">
        <text>O-phospho-L-serine + H2O = L-serine + phosphate</text>
        <dbReference type="Rhea" id="RHEA:21208"/>
        <dbReference type="ChEBI" id="CHEBI:15377"/>
        <dbReference type="ChEBI" id="CHEBI:33384"/>
        <dbReference type="ChEBI" id="CHEBI:43474"/>
        <dbReference type="ChEBI" id="CHEBI:57524"/>
        <dbReference type="EC" id="3.1.3.3"/>
    </reaction>
</comment>
<dbReference type="GO" id="GO:0000287">
    <property type="term" value="F:magnesium ion binding"/>
    <property type="evidence" value="ECO:0007669"/>
    <property type="project" value="TreeGrafter"/>
</dbReference>
<keyword evidence="7" id="KW-0378">Hydrolase</keyword>
<keyword evidence="6" id="KW-0479">Metal-binding</keyword>
<dbReference type="Pfam" id="PF12710">
    <property type="entry name" value="HAD"/>
    <property type="match status" value="1"/>
</dbReference>
<evidence type="ECO:0000256" key="7">
    <source>
        <dbReference type="ARBA" id="ARBA00022801"/>
    </source>
</evidence>
<dbReference type="InterPro" id="IPR050582">
    <property type="entry name" value="HAD-like_SerB"/>
</dbReference>
<dbReference type="GO" id="GO:0005737">
    <property type="term" value="C:cytoplasm"/>
    <property type="evidence" value="ECO:0007669"/>
    <property type="project" value="TreeGrafter"/>
</dbReference>
<dbReference type="InterPro" id="IPR023214">
    <property type="entry name" value="HAD_sf"/>
</dbReference>
<reference evidence="14 15" key="1">
    <citation type="submission" date="2016-10" db="EMBL/GenBank/DDBJ databases">
        <authorList>
            <person name="de Groot N.N."/>
        </authorList>
    </citation>
    <scope>NUCLEOTIDE SEQUENCE [LARGE SCALE GENOMIC DNA]</scope>
    <source>
        <strain evidence="14 15">CGMCC 1.9159</strain>
    </source>
</reference>
<evidence type="ECO:0000256" key="4">
    <source>
        <dbReference type="ARBA" id="ARBA00012640"/>
    </source>
</evidence>
<protein>
    <recommendedName>
        <fullName evidence="4">phosphoserine phosphatase</fullName>
        <ecNumber evidence="4">3.1.3.3</ecNumber>
    </recommendedName>
    <alternativeName>
        <fullName evidence="10">O-phosphoserine phosphohydrolase</fullName>
    </alternativeName>
</protein>
<dbReference type="OrthoDB" id="9792539at2"/>
<dbReference type="GO" id="GO:0036424">
    <property type="term" value="F:L-phosphoserine phosphatase activity"/>
    <property type="evidence" value="ECO:0007669"/>
    <property type="project" value="InterPro"/>
</dbReference>
<dbReference type="Proteomes" id="UP000199475">
    <property type="component" value="Unassembled WGS sequence"/>
</dbReference>